<name>A0AAU9JW85_9CILI</name>
<proteinExistence type="predicted"/>
<sequence length="782" mass="91321">MDELLNSVSSVRREFQQRRISRSRGANTSQSNLPQPLLSPKPPMPKQSLNFLPKYKNETERSTESSLLQRSTSQCRLRTEESVSLKINPQGNMTSRLKINDIQSELVRMNLSPLRSPTRSRIRDYKIDATKLLFTTIIGYMARNLRLLKASTDNISPEPSKRKPDHHKRSIGSVEFENSSMVSLRRSEREFSGQIIRKKDELWTKVMNVNGKFENQPTSILVSPVHNFKGFQQFPNTDPREERTPIVEVIYEENKQKIKDQNPRAYNGNPNFIIGLRSSQSCAELDHLQITSVSKLKENFGRNVSNKLVNLSVALMPAIKKVYMDSLYFIKAYVAQQPQSLSEEEFVLNNPPKKRFLGRDTSRSKNINIIGDLQSQIFNIRSSKNKMKMNANAEKFFSLITHFIYSYHNKNFHLLFQSLKTKPKDVGNFIEKVFYILERKLSENLASGLETLKSYNKSLNENKRVIKTLLKNIEKDIKYRLSACFMHWKTTASQMERESIYGSLKTITISQILIDLIGRQEKAFFMALKIANKKKKDGDREKLRLIYKGFRYLIPYYKNLKQKVWNRWQYYNKAQHFNKNAVGLALKRLSRIVMKNELRWYEKFMSDCKMFISLKKLLLSNACKIFKSKFRTQLGVWIYSSSTSKKPRRSFQKPSYNKTIPAKKITSWIEKQIKIQKKRSFAFFISSPSLNYPSALPLYKFKQLKLAIASMISHFESQNSFMARKCLLKWKLKIVNEARIGNFKQVYMREVKRTLASSNIMQVLNGKINHLVKLSFTKLKNN</sequence>
<dbReference type="AlphaFoldDB" id="A0AAU9JW85"/>
<gene>
    <name evidence="2" type="ORF">BSTOLATCC_MIC53175</name>
</gene>
<dbReference type="Proteomes" id="UP001162131">
    <property type="component" value="Unassembled WGS sequence"/>
</dbReference>
<evidence type="ECO:0000313" key="2">
    <source>
        <dbReference type="EMBL" id="CAG9331095.1"/>
    </source>
</evidence>
<reference evidence="2" key="1">
    <citation type="submission" date="2021-09" db="EMBL/GenBank/DDBJ databases">
        <authorList>
            <consortium name="AG Swart"/>
            <person name="Singh M."/>
            <person name="Singh A."/>
            <person name="Seah K."/>
            <person name="Emmerich C."/>
        </authorList>
    </citation>
    <scope>NUCLEOTIDE SEQUENCE</scope>
    <source>
        <strain evidence="2">ATCC30299</strain>
    </source>
</reference>
<organism evidence="2 3">
    <name type="scientific">Blepharisma stoltei</name>
    <dbReference type="NCBI Taxonomy" id="1481888"/>
    <lineage>
        <taxon>Eukaryota</taxon>
        <taxon>Sar</taxon>
        <taxon>Alveolata</taxon>
        <taxon>Ciliophora</taxon>
        <taxon>Postciliodesmatophora</taxon>
        <taxon>Heterotrichea</taxon>
        <taxon>Heterotrichida</taxon>
        <taxon>Blepharismidae</taxon>
        <taxon>Blepharisma</taxon>
    </lineage>
</organism>
<protein>
    <submittedName>
        <fullName evidence="2">Uncharacterized protein</fullName>
    </submittedName>
</protein>
<evidence type="ECO:0000256" key="1">
    <source>
        <dbReference type="SAM" id="MobiDB-lite"/>
    </source>
</evidence>
<keyword evidence="3" id="KW-1185">Reference proteome</keyword>
<comment type="caution">
    <text evidence="2">The sequence shown here is derived from an EMBL/GenBank/DDBJ whole genome shotgun (WGS) entry which is preliminary data.</text>
</comment>
<feature type="region of interest" description="Disordered" evidence="1">
    <location>
        <begin position="15"/>
        <end position="50"/>
    </location>
</feature>
<evidence type="ECO:0000313" key="3">
    <source>
        <dbReference type="Proteomes" id="UP001162131"/>
    </source>
</evidence>
<dbReference type="EMBL" id="CAJZBQ010000053">
    <property type="protein sequence ID" value="CAG9331095.1"/>
    <property type="molecule type" value="Genomic_DNA"/>
</dbReference>
<accession>A0AAU9JW85</accession>